<dbReference type="AlphaFoldDB" id="A0A6C0E713"/>
<organism evidence="2">
    <name type="scientific">viral metagenome</name>
    <dbReference type="NCBI Taxonomy" id="1070528"/>
    <lineage>
        <taxon>unclassified sequences</taxon>
        <taxon>metagenomes</taxon>
        <taxon>organismal metagenomes</taxon>
    </lineage>
</organism>
<accession>A0A6C0E713</accession>
<sequence>MTNLSTLETPTEQTSGKSKTTSFRLYQGNSQEFQVMRGLVCNNLLNKIINFF</sequence>
<evidence type="ECO:0000256" key="1">
    <source>
        <dbReference type="SAM" id="MobiDB-lite"/>
    </source>
</evidence>
<name>A0A6C0E713_9ZZZZ</name>
<evidence type="ECO:0000313" key="2">
    <source>
        <dbReference type="EMBL" id="QHT24421.1"/>
    </source>
</evidence>
<protein>
    <submittedName>
        <fullName evidence="2">Uncharacterized protein</fullName>
    </submittedName>
</protein>
<proteinExistence type="predicted"/>
<reference evidence="2" key="1">
    <citation type="journal article" date="2020" name="Nature">
        <title>Giant virus diversity and host interactions through global metagenomics.</title>
        <authorList>
            <person name="Schulz F."/>
            <person name="Roux S."/>
            <person name="Paez-Espino D."/>
            <person name="Jungbluth S."/>
            <person name="Walsh D.A."/>
            <person name="Denef V.J."/>
            <person name="McMahon K.D."/>
            <person name="Konstantinidis K.T."/>
            <person name="Eloe-Fadrosh E.A."/>
            <person name="Kyrpides N.C."/>
            <person name="Woyke T."/>
        </authorList>
    </citation>
    <scope>NUCLEOTIDE SEQUENCE</scope>
    <source>
        <strain evidence="2">GVMAG-M-3300023179-150</strain>
    </source>
</reference>
<dbReference type="EMBL" id="MN739745">
    <property type="protein sequence ID" value="QHT24421.1"/>
    <property type="molecule type" value="Genomic_DNA"/>
</dbReference>
<feature type="region of interest" description="Disordered" evidence="1">
    <location>
        <begin position="1"/>
        <end position="21"/>
    </location>
</feature>